<dbReference type="InterPro" id="IPR031327">
    <property type="entry name" value="MCM"/>
</dbReference>
<dbReference type="Gene3D" id="2.20.28.10">
    <property type="match status" value="1"/>
</dbReference>
<evidence type="ECO:0000259" key="5">
    <source>
        <dbReference type="PROSITE" id="PS50051"/>
    </source>
</evidence>
<dbReference type="PRINTS" id="PR01657">
    <property type="entry name" value="MCMFAMILY"/>
</dbReference>
<dbReference type="GO" id="GO:0005634">
    <property type="term" value="C:nucleus"/>
    <property type="evidence" value="ECO:0007669"/>
    <property type="project" value="TreeGrafter"/>
</dbReference>
<evidence type="ECO:0000256" key="1">
    <source>
        <dbReference type="ARBA" id="ARBA00022741"/>
    </source>
</evidence>
<dbReference type="GO" id="GO:0042555">
    <property type="term" value="C:MCM complex"/>
    <property type="evidence" value="ECO:0007669"/>
    <property type="project" value="TreeGrafter"/>
</dbReference>
<dbReference type="Pfam" id="PF17207">
    <property type="entry name" value="MCM_OB"/>
    <property type="match status" value="1"/>
</dbReference>
<dbReference type="PANTHER" id="PTHR11630:SF47">
    <property type="entry name" value="DNA HELICASE MCM8"/>
    <property type="match status" value="1"/>
</dbReference>
<dbReference type="GeneID" id="117211400"/>
<keyword evidence="2 4" id="KW-0067">ATP-binding</keyword>
<dbReference type="SUPFAM" id="SSF50249">
    <property type="entry name" value="Nucleic acid-binding proteins"/>
    <property type="match status" value="1"/>
</dbReference>
<feature type="domain" description="MCM C-terminal AAA(+) ATPase" evidence="5">
    <location>
        <begin position="372"/>
        <end position="573"/>
    </location>
</feature>
<dbReference type="Pfam" id="PF00493">
    <property type="entry name" value="MCM"/>
    <property type="match status" value="1"/>
</dbReference>
<evidence type="ECO:0000256" key="3">
    <source>
        <dbReference type="ARBA" id="ARBA00023125"/>
    </source>
</evidence>
<evidence type="ECO:0000256" key="2">
    <source>
        <dbReference type="ARBA" id="ARBA00022840"/>
    </source>
</evidence>
<organism evidence="6 7">
    <name type="scientific">Bombus bifarius</name>
    <dbReference type="NCBI Taxonomy" id="103933"/>
    <lineage>
        <taxon>Eukaryota</taxon>
        <taxon>Metazoa</taxon>
        <taxon>Ecdysozoa</taxon>
        <taxon>Arthropoda</taxon>
        <taxon>Hexapoda</taxon>
        <taxon>Insecta</taxon>
        <taxon>Pterygota</taxon>
        <taxon>Neoptera</taxon>
        <taxon>Endopterygota</taxon>
        <taxon>Hymenoptera</taxon>
        <taxon>Apocrita</taxon>
        <taxon>Aculeata</taxon>
        <taxon>Apoidea</taxon>
        <taxon>Anthophila</taxon>
        <taxon>Apidae</taxon>
        <taxon>Bombus</taxon>
        <taxon>Pyrobombus</taxon>
    </lineage>
</organism>
<dbReference type="GO" id="GO:0005524">
    <property type="term" value="F:ATP binding"/>
    <property type="evidence" value="ECO:0007669"/>
    <property type="project" value="UniProtKB-KW"/>
</dbReference>
<dbReference type="InterPro" id="IPR033762">
    <property type="entry name" value="MCM_OB"/>
</dbReference>
<sequence>MSNRKLNNFYKNKWYLGKKSSKSKKNYNDNQNDEKKYQRLDPIETYNLLNVDSTYVDFNIPYYGWKLFFSDEVYKNDSDTVKKIQIVERFINRHQRLSTLLSLENLENGIIFIIDICELYNDTIFMDEWSDFKKDIYENPLHILNCFKLAVHQQILSTVPRKSLSSANIISTLSTVRIKILNQQPIMCLQDLKANSYGRLVSIRGCVIRVGHIKHLAQWIMFACRKCNLQKIVKQPLGVYTVPRICNTCGISKFRVILDSSLVKSISFQTIKIQELSNNDQNSKGSMPRTIDIELMDDLVNTCMPGDDITLTGIIKGNNNAKPRNKISFSLYMEAITIINNKQRLQDKNIINNEMSIKDYLAIKEVYNTPNIFPLLVHSLCPSIYGHEIVKAGLMLSLFGGNVENSESRENIHVLVVGDPGLGKSQMLQACERIAVKGVYVCGNSSTSSGLTITLTKENKNNKFNLEPGALVLTDRGCCCIDEFDKMHKQHSVLLEAMEQQSVSIAKSGIICSLPARASILAAANPIGGRFNRSKTVLQNLKMSVPLLSRFDLIFSLLDEPNKHIDDLLCNHVMSIHGDFNATNSVQSSTSQHINIPHTTKLSLRDRLKVPIAENTNIIPQSILRKYIAYARQYVKPKLTKEAANILQNYYLELRDQNNKVGGLSVCNRQLEAMIRLTEARAKLELRTEAIETDALDVIEILQHTFDDKITNCQSSSTRNITNRKIPVKQCKSFDFRAGIIYRCECIKRNGLQDRCMVWDCMGRPECMTKLYPVCMPGRNALLKLTELGDMEVALRKFYCADQAREAALAAYCRLVCCNGAEKSCCTNVKAICSSNTKCKPVCIELPPCQPCQPCSIAPCVPPCTSFNICVPCPPPCPPRPPCQPCPLPCSPRVSLCLPSCPPPCPSLCPPPCSPCCSSPCPSMCLSMCPSPCLPLCPLPC</sequence>
<dbReference type="SUPFAM" id="SSF52540">
    <property type="entry name" value="P-loop containing nucleoside triphosphate hydrolases"/>
    <property type="match status" value="1"/>
</dbReference>
<dbReference type="Pfam" id="PF26065">
    <property type="entry name" value="MCM8_N"/>
    <property type="match status" value="1"/>
</dbReference>
<keyword evidence="1 4" id="KW-0547">Nucleotide-binding</keyword>
<dbReference type="AlphaFoldDB" id="A0A6P8N8T1"/>
<gene>
    <name evidence="7" type="primary">LOC117211400</name>
</gene>
<accession>A0A6P8N8T1</accession>
<protein>
    <submittedName>
        <fullName evidence="7">DNA helicase MCM8-like isoform X2</fullName>
    </submittedName>
</protein>
<dbReference type="InterPro" id="IPR058767">
    <property type="entry name" value="MCM8_N"/>
</dbReference>
<dbReference type="Gene3D" id="2.40.50.140">
    <property type="entry name" value="Nucleic acid-binding proteins"/>
    <property type="match status" value="1"/>
</dbReference>
<dbReference type="Proteomes" id="UP000515164">
    <property type="component" value="Unplaced"/>
</dbReference>
<dbReference type="InterPro" id="IPR027417">
    <property type="entry name" value="P-loop_NTPase"/>
</dbReference>
<comment type="similarity">
    <text evidence="4">Belongs to the MCM family.</text>
</comment>
<proteinExistence type="inferred from homology"/>
<dbReference type="Pfam" id="PF17855">
    <property type="entry name" value="MCM_lid"/>
    <property type="match status" value="1"/>
</dbReference>
<keyword evidence="3 4" id="KW-0238">DNA-binding</keyword>
<dbReference type="GO" id="GO:0003697">
    <property type="term" value="F:single-stranded DNA binding"/>
    <property type="evidence" value="ECO:0007669"/>
    <property type="project" value="TreeGrafter"/>
</dbReference>
<evidence type="ECO:0000313" key="7">
    <source>
        <dbReference type="RefSeq" id="XP_033311112.1"/>
    </source>
</evidence>
<dbReference type="PROSITE" id="PS50051">
    <property type="entry name" value="MCM_2"/>
    <property type="match status" value="1"/>
</dbReference>
<dbReference type="Gene3D" id="3.40.50.300">
    <property type="entry name" value="P-loop containing nucleotide triphosphate hydrolases"/>
    <property type="match status" value="1"/>
</dbReference>
<evidence type="ECO:0000313" key="6">
    <source>
        <dbReference type="Proteomes" id="UP000515164"/>
    </source>
</evidence>
<dbReference type="PANTHER" id="PTHR11630">
    <property type="entry name" value="DNA REPLICATION LICENSING FACTOR MCM FAMILY MEMBER"/>
    <property type="match status" value="1"/>
</dbReference>
<evidence type="ECO:0000256" key="4">
    <source>
        <dbReference type="RuleBase" id="RU004070"/>
    </source>
</evidence>
<dbReference type="InterPro" id="IPR012340">
    <property type="entry name" value="NA-bd_OB-fold"/>
</dbReference>
<dbReference type="RefSeq" id="XP_033311112.1">
    <property type="nucleotide sequence ID" value="XM_033455221.1"/>
</dbReference>
<dbReference type="InterPro" id="IPR001208">
    <property type="entry name" value="MCM_dom"/>
</dbReference>
<keyword evidence="6" id="KW-1185">Reference proteome</keyword>
<reference evidence="7" key="1">
    <citation type="submission" date="2025-08" db="UniProtKB">
        <authorList>
            <consortium name="RefSeq"/>
        </authorList>
    </citation>
    <scope>IDENTIFICATION</scope>
    <source>
        <tissue evidence="7">Muscle</tissue>
    </source>
</reference>
<dbReference type="SMART" id="SM00350">
    <property type="entry name" value="MCM"/>
    <property type="match status" value="1"/>
</dbReference>
<dbReference type="InterPro" id="IPR041562">
    <property type="entry name" value="MCM_lid"/>
</dbReference>
<name>A0A6P8N8T1_9HYME</name>
<dbReference type="GO" id="GO:0017116">
    <property type="term" value="F:single-stranded DNA helicase activity"/>
    <property type="evidence" value="ECO:0007669"/>
    <property type="project" value="TreeGrafter"/>
</dbReference>